<dbReference type="SUPFAM" id="SSF55785">
    <property type="entry name" value="PYP-like sensor domain (PAS domain)"/>
    <property type="match status" value="3"/>
</dbReference>
<keyword evidence="4" id="KW-0808">Transferase</keyword>
<dbReference type="InterPro" id="IPR003661">
    <property type="entry name" value="HisK_dim/P_dom"/>
</dbReference>
<dbReference type="Pfam" id="PF08447">
    <property type="entry name" value="PAS_3"/>
    <property type="match status" value="2"/>
</dbReference>
<organism evidence="9 10">
    <name type="scientific">Pararhizobium capsulatum DSM 1112</name>
    <dbReference type="NCBI Taxonomy" id="1121113"/>
    <lineage>
        <taxon>Bacteria</taxon>
        <taxon>Pseudomonadati</taxon>
        <taxon>Pseudomonadota</taxon>
        <taxon>Alphaproteobacteria</taxon>
        <taxon>Hyphomicrobiales</taxon>
        <taxon>Rhizobiaceae</taxon>
        <taxon>Rhizobium/Agrobacterium group</taxon>
        <taxon>Pararhizobium</taxon>
    </lineage>
</organism>
<dbReference type="PANTHER" id="PTHR43304">
    <property type="entry name" value="PHYTOCHROME-LIKE PROTEIN CPH1"/>
    <property type="match status" value="1"/>
</dbReference>
<feature type="domain" description="Histidine kinase" evidence="6">
    <location>
        <begin position="409"/>
        <end position="625"/>
    </location>
</feature>
<dbReference type="InterPro" id="IPR035965">
    <property type="entry name" value="PAS-like_dom_sf"/>
</dbReference>
<dbReference type="InterPro" id="IPR000700">
    <property type="entry name" value="PAS-assoc_C"/>
</dbReference>
<dbReference type="InterPro" id="IPR004358">
    <property type="entry name" value="Sig_transdc_His_kin-like_C"/>
</dbReference>
<dbReference type="PANTHER" id="PTHR43304:SF1">
    <property type="entry name" value="PAC DOMAIN-CONTAINING PROTEIN"/>
    <property type="match status" value="1"/>
</dbReference>
<gene>
    <name evidence="9" type="ORF">QO002_006230</name>
</gene>
<dbReference type="PRINTS" id="PR00344">
    <property type="entry name" value="BCTRLSENSOR"/>
</dbReference>
<dbReference type="Gene3D" id="1.10.287.130">
    <property type="match status" value="1"/>
</dbReference>
<dbReference type="SMART" id="SM00091">
    <property type="entry name" value="PAS"/>
    <property type="match status" value="2"/>
</dbReference>
<dbReference type="EMBL" id="JAUSVF010000006">
    <property type="protein sequence ID" value="MDQ0324023.1"/>
    <property type="molecule type" value="Genomic_DNA"/>
</dbReference>
<sequence>MSTAEFTQDSSANSVEQNKIINAIPVMAWSTLPDGTADFFNEHFLSFLGITSEVAHGWGWMTSLHPDELETLASVWSALIASKRPGETEARFRRSDGQYRWFLFRANPVYAEDGSVTRWYGTNTDIDDRKRAEEALRRSAAFLAQGQTLTETGSVWWKPLTQEIFWSDEAYRVAGYPKTQQPSVELMLGRCHPDDLAHVQEMVARAVENGANLELEHRLLMPDGEVKYVRLVLQNIGLDRSAPEFIGAVTDITQRKTAEELLRRSEMLLAEGQRISLTGTFSWQVDTDEITFSNELHRIFGFPKDTIVDFDRITERVYPEDLPLLAEKMSNVRSGSDNPDYEIRLRVSDQVKHVRVVGRIIKHLNGTTECLGAVQDVTAQRLAEEARDKLRSELAQIARVMSLSTMAAAIAHEVNQPLTGIVTNASTSLHMLSADPPNIDGAIETARRTIRDGNRAADVITRLRVLFKRGTSAVEPVDLNEAALEVVSLLSPDLQRHRISLRTELFEALPRVAGDRVQLQQVIMNFLRNSIDAIGDRSQHPRDIVVRTELGADRALRFSVEDTGCGIAGTDPDRLFDAFHTTKADGMGIGLSISRSIVEAHGGKIWGRGNSAIGAKFGFSIPGKPEHCLEEGADVFRAGRS</sequence>
<dbReference type="EC" id="2.7.13.3" evidence="2"/>
<evidence type="ECO:0000256" key="3">
    <source>
        <dbReference type="ARBA" id="ARBA00022553"/>
    </source>
</evidence>
<dbReference type="PROSITE" id="PS50112">
    <property type="entry name" value="PAS"/>
    <property type="match status" value="2"/>
</dbReference>
<feature type="domain" description="PAS" evidence="7">
    <location>
        <begin position="164"/>
        <end position="210"/>
    </location>
</feature>
<name>A0ABU0C1G9_9HYPH</name>
<dbReference type="NCBIfam" id="TIGR00229">
    <property type="entry name" value="sensory_box"/>
    <property type="match status" value="2"/>
</dbReference>
<evidence type="ECO:0000259" key="7">
    <source>
        <dbReference type="PROSITE" id="PS50112"/>
    </source>
</evidence>
<dbReference type="PROSITE" id="PS50109">
    <property type="entry name" value="HIS_KIN"/>
    <property type="match status" value="1"/>
</dbReference>
<keyword evidence="3" id="KW-0597">Phosphoprotein</keyword>
<evidence type="ECO:0000256" key="5">
    <source>
        <dbReference type="ARBA" id="ARBA00022777"/>
    </source>
</evidence>
<evidence type="ECO:0000259" key="8">
    <source>
        <dbReference type="PROSITE" id="PS50113"/>
    </source>
</evidence>
<dbReference type="SMART" id="SM00387">
    <property type="entry name" value="HATPase_c"/>
    <property type="match status" value="1"/>
</dbReference>
<proteinExistence type="predicted"/>
<reference evidence="9 10" key="1">
    <citation type="submission" date="2023-07" db="EMBL/GenBank/DDBJ databases">
        <title>Genomic Encyclopedia of Type Strains, Phase IV (KMG-IV): sequencing the most valuable type-strain genomes for metagenomic binning, comparative biology and taxonomic classification.</title>
        <authorList>
            <person name="Goeker M."/>
        </authorList>
    </citation>
    <scope>NUCLEOTIDE SEQUENCE [LARGE SCALE GENOMIC DNA]</scope>
    <source>
        <strain evidence="9 10">DSM 1112</strain>
    </source>
</reference>
<keyword evidence="5" id="KW-0418">Kinase</keyword>
<dbReference type="RefSeq" id="WP_307237285.1">
    <property type="nucleotide sequence ID" value="NZ_JAUSVF010000006.1"/>
</dbReference>
<dbReference type="Proteomes" id="UP001230207">
    <property type="component" value="Unassembled WGS sequence"/>
</dbReference>
<dbReference type="InterPro" id="IPR003594">
    <property type="entry name" value="HATPase_dom"/>
</dbReference>
<dbReference type="SUPFAM" id="SSF47384">
    <property type="entry name" value="Homodimeric domain of signal transducing histidine kinase"/>
    <property type="match status" value="1"/>
</dbReference>
<dbReference type="PROSITE" id="PS50113">
    <property type="entry name" value="PAC"/>
    <property type="match status" value="2"/>
</dbReference>
<dbReference type="InterPro" id="IPR001610">
    <property type="entry name" value="PAC"/>
</dbReference>
<dbReference type="InterPro" id="IPR005467">
    <property type="entry name" value="His_kinase_dom"/>
</dbReference>
<dbReference type="CDD" id="cd00130">
    <property type="entry name" value="PAS"/>
    <property type="match status" value="3"/>
</dbReference>
<dbReference type="SMART" id="SM00086">
    <property type="entry name" value="PAC"/>
    <property type="match status" value="3"/>
</dbReference>
<dbReference type="Gene3D" id="3.30.565.10">
    <property type="entry name" value="Histidine kinase-like ATPase, C-terminal domain"/>
    <property type="match status" value="1"/>
</dbReference>
<dbReference type="CDD" id="cd00082">
    <property type="entry name" value="HisKA"/>
    <property type="match status" value="1"/>
</dbReference>
<comment type="caution">
    <text evidence="9">The sequence shown here is derived from an EMBL/GenBank/DDBJ whole genome shotgun (WGS) entry which is preliminary data.</text>
</comment>
<evidence type="ECO:0000256" key="2">
    <source>
        <dbReference type="ARBA" id="ARBA00012438"/>
    </source>
</evidence>
<dbReference type="InterPro" id="IPR052162">
    <property type="entry name" value="Sensor_kinase/Photoreceptor"/>
</dbReference>
<evidence type="ECO:0000313" key="10">
    <source>
        <dbReference type="Proteomes" id="UP001230207"/>
    </source>
</evidence>
<dbReference type="InterPro" id="IPR013655">
    <property type="entry name" value="PAS_fold_3"/>
</dbReference>
<feature type="domain" description="PAS" evidence="7">
    <location>
        <begin position="290"/>
        <end position="336"/>
    </location>
</feature>
<evidence type="ECO:0000256" key="4">
    <source>
        <dbReference type="ARBA" id="ARBA00022679"/>
    </source>
</evidence>
<dbReference type="SUPFAM" id="SSF55874">
    <property type="entry name" value="ATPase domain of HSP90 chaperone/DNA topoisomerase II/histidine kinase"/>
    <property type="match status" value="1"/>
</dbReference>
<evidence type="ECO:0000313" key="9">
    <source>
        <dbReference type="EMBL" id="MDQ0324023.1"/>
    </source>
</evidence>
<dbReference type="InterPro" id="IPR000014">
    <property type="entry name" value="PAS"/>
</dbReference>
<evidence type="ECO:0000256" key="1">
    <source>
        <dbReference type="ARBA" id="ARBA00000085"/>
    </source>
</evidence>
<feature type="domain" description="PAC" evidence="8">
    <location>
        <begin position="213"/>
        <end position="264"/>
    </location>
</feature>
<keyword evidence="10" id="KW-1185">Reference proteome</keyword>
<comment type="catalytic activity">
    <reaction evidence="1">
        <text>ATP + protein L-histidine = ADP + protein N-phospho-L-histidine.</text>
        <dbReference type="EC" id="2.7.13.3"/>
    </reaction>
</comment>
<dbReference type="InterPro" id="IPR036097">
    <property type="entry name" value="HisK_dim/P_sf"/>
</dbReference>
<feature type="domain" description="PAC" evidence="8">
    <location>
        <begin position="86"/>
        <end position="138"/>
    </location>
</feature>
<evidence type="ECO:0000259" key="6">
    <source>
        <dbReference type="PROSITE" id="PS50109"/>
    </source>
</evidence>
<dbReference type="InterPro" id="IPR036890">
    <property type="entry name" value="HATPase_C_sf"/>
</dbReference>
<dbReference type="Gene3D" id="3.30.450.20">
    <property type="entry name" value="PAS domain"/>
    <property type="match status" value="3"/>
</dbReference>
<protein>
    <recommendedName>
        <fullName evidence="2">histidine kinase</fullName>
        <ecNumber evidence="2">2.7.13.3</ecNumber>
    </recommendedName>
</protein>
<accession>A0ABU0C1G9</accession>
<dbReference type="Pfam" id="PF02518">
    <property type="entry name" value="HATPase_c"/>
    <property type="match status" value="1"/>
</dbReference>